<dbReference type="EMBL" id="LGRX02004425">
    <property type="protein sequence ID" value="KAK3280373.1"/>
    <property type="molecule type" value="Genomic_DNA"/>
</dbReference>
<gene>
    <name evidence="3" type="ORF">CYMTET_11779</name>
</gene>
<organism evidence="3 4">
    <name type="scientific">Cymbomonas tetramitiformis</name>
    <dbReference type="NCBI Taxonomy" id="36881"/>
    <lineage>
        <taxon>Eukaryota</taxon>
        <taxon>Viridiplantae</taxon>
        <taxon>Chlorophyta</taxon>
        <taxon>Pyramimonadophyceae</taxon>
        <taxon>Pyramimonadales</taxon>
        <taxon>Pyramimonadaceae</taxon>
        <taxon>Cymbomonas</taxon>
    </lineage>
</organism>
<feature type="transmembrane region" description="Helical" evidence="2">
    <location>
        <begin position="726"/>
        <end position="747"/>
    </location>
</feature>
<evidence type="ECO:0000313" key="3">
    <source>
        <dbReference type="EMBL" id="KAK3280373.1"/>
    </source>
</evidence>
<proteinExistence type="predicted"/>
<feature type="transmembrane region" description="Helical" evidence="2">
    <location>
        <begin position="1119"/>
        <end position="1141"/>
    </location>
</feature>
<dbReference type="InterPro" id="IPR011050">
    <property type="entry name" value="Pectin_lyase_fold/virulence"/>
</dbReference>
<keyword evidence="4" id="KW-1185">Reference proteome</keyword>
<keyword evidence="2" id="KW-0472">Membrane</keyword>
<accession>A0AAE0GM04</accession>
<evidence type="ECO:0000313" key="4">
    <source>
        <dbReference type="Proteomes" id="UP001190700"/>
    </source>
</evidence>
<reference evidence="3 4" key="1">
    <citation type="journal article" date="2015" name="Genome Biol. Evol.">
        <title>Comparative Genomics of a Bacterivorous Green Alga Reveals Evolutionary Causalities and Consequences of Phago-Mixotrophic Mode of Nutrition.</title>
        <authorList>
            <person name="Burns J.A."/>
            <person name="Paasch A."/>
            <person name="Narechania A."/>
            <person name="Kim E."/>
        </authorList>
    </citation>
    <scope>NUCLEOTIDE SEQUENCE [LARGE SCALE GENOMIC DNA]</scope>
    <source>
        <strain evidence="3 4">PLY_AMNH</strain>
    </source>
</reference>
<feature type="transmembrane region" description="Helical" evidence="2">
    <location>
        <begin position="794"/>
        <end position="812"/>
    </location>
</feature>
<dbReference type="SUPFAM" id="SSF51126">
    <property type="entry name" value="Pectin lyase-like"/>
    <property type="match status" value="2"/>
</dbReference>
<dbReference type="PANTHER" id="PTHR11319:SF35">
    <property type="entry name" value="OUTER MEMBRANE PROTEIN PMPC-RELATED"/>
    <property type="match status" value="1"/>
</dbReference>
<keyword evidence="2" id="KW-0812">Transmembrane</keyword>
<feature type="compositionally biased region" description="Polar residues" evidence="1">
    <location>
        <begin position="1055"/>
        <end position="1069"/>
    </location>
</feature>
<comment type="caution">
    <text evidence="3">The sequence shown here is derived from an EMBL/GenBank/DDBJ whole genome shotgun (WGS) entry which is preliminary data.</text>
</comment>
<feature type="transmembrane region" description="Helical" evidence="2">
    <location>
        <begin position="832"/>
        <end position="856"/>
    </location>
</feature>
<feature type="transmembrane region" description="Helical" evidence="2">
    <location>
        <begin position="1170"/>
        <end position="1195"/>
    </location>
</feature>
<protein>
    <submittedName>
        <fullName evidence="3">Uncharacterized protein</fullName>
    </submittedName>
</protein>
<dbReference type="Proteomes" id="UP001190700">
    <property type="component" value="Unassembled WGS sequence"/>
</dbReference>
<name>A0AAE0GM04_9CHLO</name>
<dbReference type="PANTHER" id="PTHR11319">
    <property type="entry name" value="G PROTEIN-COUPLED RECEPTOR-RELATED"/>
    <property type="match status" value="1"/>
</dbReference>
<keyword evidence="2" id="KW-1133">Transmembrane helix</keyword>
<feature type="region of interest" description="Disordered" evidence="1">
    <location>
        <begin position="1041"/>
        <end position="1082"/>
    </location>
</feature>
<evidence type="ECO:0000256" key="2">
    <source>
        <dbReference type="SAM" id="Phobius"/>
    </source>
</evidence>
<evidence type="ECO:0000256" key="1">
    <source>
        <dbReference type="SAM" id="MobiDB-lite"/>
    </source>
</evidence>
<sequence length="1376" mass="145163">MERSLDAESAGLGLGRLGWAAQGSSTSHNKAAEGAGLYAGAHAAVTVEAASAVEHNMAMGSGGGVSAVSHAQLLVRSSAVNSNVAGASGGGINIVGTNLTVTIDNSTLSANIAESEGGGLHALHALSGIQHGQVVVQIEGGSVVNKNRVERYSGGGIALLGGAHLHLTGGSVVAGNVAVIHGGGLFAELATVFASDCNLANNTAEFEGGNVYATRSSHVSFTRCTLQGGHAGATGGALSVSYLSTASVVSSVLEGNSAAIKGGGMCVTSGSQLRVAASELAGQEAAQGQGGAMFLSEAIANISATYVWGSFAGLGGGAIAGLNSTLLMQGCRLSVNVAINDGGGVLLSAGMRARLLNTSCEGNVAGSGDGGAVATEGAVLKLELRDMAFSGNSAQHGTVYIDVPSALSEPPVLEQLHFANYTGGGGQVFSLYEPDAAMPECVNCTFPAGTRLHATTPARYVLVQEGRVVAESAPAASGNATASTAIITGESWKVLTPAISYQARDYYGFVCSPESTAGIFAKLDPAETTGEYVVFTGGTSEVYTHNDGGIFESLVLVGTPGARYMVQFEPGVTGWLAVPVTLALVPCQAGDCYDAVSQQCDRCQDGYLKFSADETQCAPCDGRGVTCPGGNAYVLEDGYWLANGAIRAGCAKNDTECVLEKVQRCDWAEACEITGAHRGNVAGSLTVPTSVLCADAYDPSVVLCGGCAMGYEMMPTRVCARCPPKWWAWLRLLAAVLASPLLMLLMLRSITAIEAQNPTVSSMCARQVMSQQLAVFGVATIPQEFQSFLHMPSLMSFDLLYLCGMSCILYHTTTAAAEEYNEFGHFYASFALYASLPVVLSAPIVLFAVGDLLAVAKMGTHSSVLSYLSARLGSFGLEMPTRLLGAHFSSFSASVSDIRRSITGIGRNIPGIRLAGSRLHRTSTMHRHSTPGRLEHPYEGMEAGSPSLMRTWTDRYAGGSMYVPSVSVSEGGVKEIVNPVFSTLASHDSFGSSSSVELLRALHTAKSFREEAEIANADQGGSTADNCETLRKVHILSQIRDQTGDSPGWGPRSWQAGSARSSCATSDSLGTGEVSSDEEDVAEVDGDDIPLDLSLPEQAARKQTIDQHQTPRLMTRPSVAMAIFLMMFLHPTVSTSMFQVFNCDFLYHENADKEHFLHLDRLHKCFTLEWWGYASVSLFIIAVYVIGLPAGFCALCHNLYMKKKVVTEGGQTCYVSAKKLHIIKSKKARGSAFFLQRHNFELETEGGERICVFPVFIQGVHHSDPIANIESKILHPKVQSILGPYVDPFKDTHYYWMFYEIIRRLMATSVVILVQMMHRSDENSADLLYSMVLSTVSLGLHCYVRPYKSATVNFFQMADRLDGGDGTPGSTMPLVA</sequence>